<dbReference type="Gene3D" id="1.10.1040.10">
    <property type="entry name" value="N-(1-d-carboxylethyl)-l-norvaline Dehydrogenase, domain 2"/>
    <property type="match status" value="1"/>
</dbReference>
<accession>A0ABX0ZQU9</accession>
<comment type="caution">
    <text evidence="6">The sequence shown here is derived from an EMBL/GenBank/DDBJ whole genome shotgun (WGS) entry which is preliminary data.</text>
</comment>
<dbReference type="SUPFAM" id="SSF48179">
    <property type="entry name" value="6-phosphogluconate dehydrogenase C-terminal domain-like"/>
    <property type="match status" value="1"/>
</dbReference>
<feature type="domain" description="3-hydroxyisobutyrate dehydrogenase-like NAD-binding" evidence="5">
    <location>
        <begin position="174"/>
        <end position="294"/>
    </location>
</feature>
<proteinExistence type="inferred from homology"/>
<dbReference type="Proteomes" id="UP000734511">
    <property type="component" value="Unassembled WGS sequence"/>
</dbReference>
<evidence type="ECO:0000259" key="5">
    <source>
        <dbReference type="Pfam" id="PF14833"/>
    </source>
</evidence>
<dbReference type="PANTHER" id="PTHR22981:SF7">
    <property type="entry name" value="3-HYDROXYISOBUTYRATE DEHYDROGENASE, MITOCHONDRIAL"/>
    <property type="match status" value="1"/>
</dbReference>
<dbReference type="Pfam" id="PF03446">
    <property type="entry name" value="NAD_binding_2"/>
    <property type="match status" value="1"/>
</dbReference>
<evidence type="ECO:0000313" key="7">
    <source>
        <dbReference type="Proteomes" id="UP000734511"/>
    </source>
</evidence>
<keyword evidence="7" id="KW-1185">Reference proteome</keyword>
<evidence type="ECO:0000256" key="2">
    <source>
        <dbReference type="ARBA" id="ARBA00023002"/>
    </source>
</evidence>
<evidence type="ECO:0000256" key="1">
    <source>
        <dbReference type="ARBA" id="ARBA00009080"/>
    </source>
</evidence>
<dbReference type="InterPro" id="IPR015815">
    <property type="entry name" value="HIBADH-related"/>
</dbReference>
<name>A0ABX0ZQU9_9ACTN</name>
<protein>
    <submittedName>
        <fullName evidence="6">NAD(P)-dependent oxidoreductase</fullName>
    </submittedName>
</protein>
<dbReference type="InterPro" id="IPR008927">
    <property type="entry name" value="6-PGluconate_DH-like_C_sf"/>
</dbReference>
<dbReference type="RefSeq" id="WP_167983518.1">
    <property type="nucleotide sequence ID" value="NZ_JAATEJ010000010.1"/>
</dbReference>
<dbReference type="Gene3D" id="3.40.50.720">
    <property type="entry name" value="NAD(P)-binding Rossmann-like Domain"/>
    <property type="match status" value="1"/>
</dbReference>
<organism evidence="6 7">
    <name type="scientific">Actinacidiphila epipremni</name>
    <dbReference type="NCBI Taxonomy" id="2053013"/>
    <lineage>
        <taxon>Bacteria</taxon>
        <taxon>Bacillati</taxon>
        <taxon>Actinomycetota</taxon>
        <taxon>Actinomycetes</taxon>
        <taxon>Kitasatosporales</taxon>
        <taxon>Streptomycetaceae</taxon>
        <taxon>Actinacidiphila</taxon>
    </lineage>
</organism>
<dbReference type="InterPro" id="IPR029154">
    <property type="entry name" value="HIBADH-like_NADP-bd"/>
</dbReference>
<gene>
    <name evidence="6" type="ORF">HCN08_14785</name>
</gene>
<dbReference type="EMBL" id="JAATEJ010000010">
    <property type="protein sequence ID" value="NJP44649.1"/>
    <property type="molecule type" value="Genomic_DNA"/>
</dbReference>
<sequence length="309" mass="30805">MSGPLAEVAPGARVGFVGLGRMGRPMLGRLVAAGYRVTGYDADAAVRERVRGEVPAADVAEELTAVAAGAAAVVLMLPDSAVVAAVLGALAGRLRSGQVVVDMGSSEPAETVRHARSLAAAQVGLVDAPVSGGVAGAESGTLTVMVGGEEADALRVTPLLSQLGARIVRVGPAGAGHAVKALNNLLSASHLLATSEALAVAARFGLDAPTVLDAINTSSGRSGSSEVKWPRHVLPGTYDSGFALRLMLKDVGIAVSLARSVGGAAPHAEETVRLWSQAAAALPADADHTEVARWVAERSGAAAGSGGKG</sequence>
<dbReference type="InterPro" id="IPR013328">
    <property type="entry name" value="6PGD_dom2"/>
</dbReference>
<keyword evidence="3" id="KW-0520">NAD</keyword>
<reference evidence="6 7" key="1">
    <citation type="submission" date="2020-03" db="EMBL/GenBank/DDBJ databases">
        <title>WGS of actinomycetes isolated from Thailand.</title>
        <authorList>
            <person name="Thawai C."/>
        </authorList>
    </citation>
    <scope>NUCLEOTIDE SEQUENCE [LARGE SCALE GENOMIC DNA]</scope>
    <source>
        <strain evidence="6 7">PRB2-1</strain>
    </source>
</reference>
<evidence type="ECO:0000259" key="4">
    <source>
        <dbReference type="Pfam" id="PF03446"/>
    </source>
</evidence>
<feature type="domain" description="6-phosphogluconate dehydrogenase NADP-binding" evidence="4">
    <location>
        <begin position="13"/>
        <end position="171"/>
    </location>
</feature>
<dbReference type="SUPFAM" id="SSF51735">
    <property type="entry name" value="NAD(P)-binding Rossmann-fold domains"/>
    <property type="match status" value="1"/>
</dbReference>
<dbReference type="PIRSF" id="PIRSF000103">
    <property type="entry name" value="HIBADH"/>
    <property type="match status" value="1"/>
</dbReference>
<dbReference type="InterPro" id="IPR006115">
    <property type="entry name" value="6PGDH_NADP-bd"/>
</dbReference>
<dbReference type="Pfam" id="PF14833">
    <property type="entry name" value="NAD_binding_11"/>
    <property type="match status" value="1"/>
</dbReference>
<dbReference type="InterPro" id="IPR036291">
    <property type="entry name" value="NAD(P)-bd_dom_sf"/>
</dbReference>
<evidence type="ECO:0000313" key="6">
    <source>
        <dbReference type="EMBL" id="NJP44649.1"/>
    </source>
</evidence>
<keyword evidence="2" id="KW-0560">Oxidoreductase</keyword>
<evidence type="ECO:0000256" key="3">
    <source>
        <dbReference type="ARBA" id="ARBA00023027"/>
    </source>
</evidence>
<dbReference type="PANTHER" id="PTHR22981">
    <property type="entry name" value="3-HYDROXYISOBUTYRATE DEHYDROGENASE-RELATED"/>
    <property type="match status" value="1"/>
</dbReference>
<comment type="similarity">
    <text evidence="1">Belongs to the HIBADH-related family.</text>
</comment>